<feature type="transmembrane region" description="Helical" evidence="4">
    <location>
        <begin position="357"/>
        <end position="376"/>
    </location>
</feature>
<dbReference type="AlphaFoldDB" id="A0A1I7GHQ0"/>
<feature type="transmembrane region" description="Helical" evidence="4">
    <location>
        <begin position="304"/>
        <end position="324"/>
    </location>
</feature>
<feature type="transmembrane region" description="Helical" evidence="4">
    <location>
        <begin position="330"/>
        <end position="348"/>
    </location>
</feature>
<dbReference type="RefSeq" id="WP_068836353.1">
    <property type="nucleotide sequence ID" value="NZ_CP014766.1"/>
</dbReference>
<sequence length="401" mass="45013">MTLIYLFIQTILYGAAAYLLFNCAYLLFFAVAGHTKLKRGELPPAHTFRNVCVLIPAYREDVVILESAQTALQHSYGGELDVIVIADGLKAATIAALRQKGAKVVEVSFERSTKGKALLEAMRILPPDLYEVAVVLDVDNIMGNDVLEEVNNAFEAGYKVVQCHRRAKNIDSAFALLDACNEEISNHIFRKGHFALGMSPSLIGSGMAFEFSYLKRLLADIGETVGEDKELDYRILKDREKVCYLNKIYVYDEKIENAKVFTQQRTRWMSTQLEYVKKYTLQGTAHLFRFGNVGYFDKVLQTLLLPKVLLIGCVGVFLLLSSLISFGPPAWFWGALLLALNIALLIALPRYLYNRRLLLAILHLPWALVCMCAALFRLNRTKSSFLPTPHTSKAVTSDLND</sequence>
<dbReference type="STRING" id="388950.GCA_001611675_00110"/>
<evidence type="ECO:0000256" key="4">
    <source>
        <dbReference type="SAM" id="Phobius"/>
    </source>
</evidence>
<dbReference type="InterPro" id="IPR029044">
    <property type="entry name" value="Nucleotide-diphossugar_trans"/>
</dbReference>
<dbReference type="Pfam" id="PF13641">
    <property type="entry name" value="Glyco_tranf_2_3"/>
    <property type="match status" value="1"/>
</dbReference>
<dbReference type="Gene3D" id="3.90.550.10">
    <property type="entry name" value="Spore Coat Polysaccharide Biosynthesis Protein SpsA, Chain A"/>
    <property type="match status" value="1"/>
</dbReference>
<comment type="similarity">
    <text evidence="1">Belongs to the glycosyltransferase 2 family.</text>
</comment>
<proteinExistence type="inferred from homology"/>
<name>A0A1I7GHQ0_9BACT</name>
<reference evidence="6" key="1">
    <citation type="submission" date="2016-10" db="EMBL/GenBank/DDBJ databases">
        <authorList>
            <person name="Varghese N."/>
        </authorList>
    </citation>
    <scope>NUCLEOTIDE SEQUENCE [LARGE SCALE GENOMIC DNA]</scope>
    <source>
        <strain evidence="6">DSM 18820</strain>
    </source>
</reference>
<dbReference type="EMBL" id="FPCA01000001">
    <property type="protein sequence ID" value="SFU47806.1"/>
    <property type="molecule type" value="Genomic_DNA"/>
</dbReference>
<evidence type="ECO:0000256" key="2">
    <source>
        <dbReference type="ARBA" id="ARBA00022676"/>
    </source>
</evidence>
<dbReference type="SUPFAM" id="SSF53448">
    <property type="entry name" value="Nucleotide-diphospho-sugar transferases"/>
    <property type="match status" value="1"/>
</dbReference>
<dbReference type="PANTHER" id="PTHR43630">
    <property type="entry name" value="POLY-BETA-1,6-N-ACETYL-D-GLUCOSAMINE SYNTHASE"/>
    <property type="match status" value="1"/>
</dbReference>
<gene>
    <name evidence="5" type="ORF">SAMN04487941_1011</name>
</gene>
<feature type="transmembrane region" description="Helical" evidence="4">
    <location>
        <begin position="6"/>
        <end position="32"/>
    </location>
</feature>
<dbReference type="PANTHER" id="PTHR43630:SF1">
    <property type="entry name" value="POLY-BETA-1,6-N-ACETYL-D-GLUCOSAMINE SYNTHASE"/>
    <property type="match status" value="1"/>
</dbReference>
<dbReference type="Proteomes" id="UP000182491">
    <property type="component" value="Unassembled WGS sequence"/>
</dbReference>
<keyword evidence="6" id="KW-1185">Reference proteome</keyword>
<dbReference type="CDD" id="cd06423">
    <property type="entry name" value="CESA_like"/>
    <property type="match status" value="1"/>
</dbReference>
<dbReference type="OrthoDB" id="1523666at2"/>
<evidence type="ECO:0000256" key="3">
    <source>
        <dbReference type="ARBA" id="ARBA00022679"/>
    </source>
</evidence>
<keyword evidence="4" id="KW-0472">Membrane</keyword>
<keyword evidence="2" id="KW-0328">Glycosyltransferase</keyword>
<keyword evidence="4" id="KW-0812">Transmembrane</keyword>
<accession>A0A1I7GHQ0</accession>
<organism evidence="5 6">
    <name type="scientific">Pontibacter akesuensis</name>
    <dbReference type="NCBI Taxonomy" id="388950"/>
    <lineage>
        <taxon>Bacteria</taxon>
        <taxon>Pseudomonadati</taxon>
        <taxon>Bacteroidota</taxon>
        <taxon>Cytophagia</taxon>
        <taxon>Cytophagales</taxon>
        <taxon>Hymenobacteraceae</taxon>
        <taxon>Pontibacter</taxon>
    </lineage>
</organism>
<evidence type="ECO:0000256" key="1">
    <source>
        <dbReference type="ARBA" id="ARBA00006739"/>
    </source>
</evidence>
<dbReference type="GO" id="GO:0016757">
    <property type="term" value="F:glycosyltransferase activity"/>
    <property type="evidence" value="ECO:0007669"/>
    <property type="project" value="UniProtKB-KW"/>
</dbReference>
<evidence type="ECO:0000313" key="5">
    <source>
        <dbReference type="EMBL" id="SFU47806.1"/>
    </source>
</evidence>
<protein>
    <submittedName>
        <fullName evidence="5">Glycosyltransferase, catalytic subunit of cellulose synthase and poly-beta-1,6-N-acetylglucosamine synthase</fullName>
    </submittedName>
</protein>
<keyword evidence="3 5" id="KW-0808">Transferase</keyword>
<keyword evidence="4" id="KW-1133">Transmembrane helix</keyword>
<evidence type="ECO:0000313" key="6">
    <source>
        <dbReference type="Proteomes" id="UP000182491"/>
    </source>
</evidence>